<evidence type="ECO:0000313" key="8">
    <source>
        <dbReference type="EMBL" id="KAJ3055585.1"/>
    </source>
</evidence>
<organism evidence="8 9">
    <name type="scientific">Rhizophlyctis rosea</name>
    <dbReference type="NCBI Taxonomy" id="64517"/>
    <lineage>
        <taxon>Eukaryota</taxon>
        <taxon>Fungi</taxon>
        <taxon>Fungi incertae sedis</taxon>
        <taxon>Chytridiomycota</taxon>
        <taxon>Chytridiomycota incertae sedis</taxon>
        <taxon>Chytridiomycetes</taxon>
        <taxon>Rhizophlyctidales</taxon>
        <taxon>Rhizophlyctidaceae</taxon>
        <taxon>Rhizophlyctis</taxon>
    </lineage>
</organism>
<dbReference type="GO" id="GO:0005634">
    <property type="term" value="C:nucleus"/>
    <property type="evidence" value="ECO:0007669"/>
    <property type="project" value="TreeGrafter"/>
</dbReference>
<evidence type="ECO:0000259" key="7">
    <source>
        <dbReference type="PROSITE" id="PS50802"/>
    </source>
</evidence>
<evidence type="ECO:0000256" key="5">
    <source>
        <dbReference type="ARBA" id="ARBA00022801"/>
    </source>
</evidence>
<dbReference type="Gene3D" id="1.20.1300.20">
    <property type="entry name" value="Peptidase C65 Otubain, subdomain 2"/>
    <property type="match status" value="1"/>
</dbReference>
<dbReference type="CDD" id="cd22749">
    <property type="entry name" value="Otubain_C65"/>
    <property type="match status" value="1"/>
</dbReference>
<keyword evidence="6" id="KW-0788">Thiol protease</keyword>
<dbReference type="EC" id="3.4.19.12" evidence="2"/>
<accession>A0AAD5SHK5</accession>
<dbReference type="InterPro" id="IPR019400">
    <property type="entry name" value="Peptidase_C65_otubain"/>
</dbReference>
<keyword evidence="3" id="KW-0645">Protease</keyword>
<feature type="domain" description="OTU" evidence="7">
    <location>
        <begin position="68"/>
        <end position="267"/>
    </location>
</feature>
<comment type="caution">
    <text evidence="8">The sequence shown here is derived from an EMBL/GenBank/DDBJ whole genome shotgun (WGS) entry which is preliminary data.</text>
</comment>
<dbReference type="Gene3D" id="3.30.200.60">
    <property type="entry name" value="Peptidase C65 Otubain, subdomain 1"/>
    <property type="match status" value="1"/>
</dbReference>
<dbReference type="AlphaFoldDB" id="A0AAD5SHK5"/>
<keyword evidence="4" id="KW-0833">Ubl conjugation pathway</keyword>
<dbReference type="GO" id="GO:0004843">
    <property type="term" value="F:cysteine-type deubiquitinase activity"/>
    <property type="evidence" value="ECO:0007669"/>
    <property type="project" value="UniProtKB-EC"/>
</dbReference>
<dbReference type="Pfam" id="PF10275">
    <property type="entry name" value="Peptidase_C65"/>
    <property type="match status" value="1"/>
</dbReference>
<dbReference type="InterPro" id="IPR003323">
    <property type="entry name" value="OTU_dom"/>
</dbReference>
<dbReference type="InterPro" id="IPR038765">
    <property type="entry name" value="Papain-like_cys_pep_sf"/>
</dbReference>
<evidence type="ECO:0000313" key="9">
    <source>
        <dbReference type="Proteomes" id="UP001212841"/>
    </source>
</evidence>
<dbReference type="Proteomes" id="UP001212841">
    <property type="component" value="Unassembled WGS sequence"/>
</dbReference>
<dbReference type="PROSITE" id="PS50802">
    <property type="entry name" value="OTU"/>
    <property type="match status" value="1"/>
</dbReference>
<sequence length="268" mass="30570">MTADTTEQPERPTDQEILDHIKTIQQEEGITNAAFVSEKMNFDGLRAEYATGLQVFRDKIEHIASTCSAMRTARKDGNCFYRAMSFRYCELLWEKAGTPWAEAVWKRAEASTEFVKTGGYDWTIIEDFWDVLKEAMTKKDDPAKLLEDFQNGYTSDGIVTWLRIAVAAYLRANREIYEAFILDSYPTLDEFIKDQVDPINVEADQIQITAMANLLGVRIKVANLDPTSTPDGINYHDMEPMDPLPVDDQTSIVLLYRPGHYDVLYPNA</sequence>
<dbReference type="GO" id="GO:0071108">
    <property type="term" value="P:protein K48-linked deubiquitination"/>
    <property type="evidence" value="ECO:0007669"/>
    <property type="project" value="TreeGrafter"/>
</dbReference>
<evidence type="ECO:0000256" key="6">
    <source>
        <dbReference type="ARBA" id="ARBA00022807"/>
    </source>
</evidence>
<evidence type="ECO:0000256" key="4">
    <source>
        <dbReference type="ARBA" id="ARBA00022786"/>
    </source>
</evidence>
<keyword evidence="9" id="KW-1185">Reference proteome</keyword>
<keyword evidence="5" id="KW-0378">Hydrolase</keyword>
<evidence type="ECO:0000256" key="2">
    <source>
        <dbReference type="ARBA" id="ARBA00012759"/>
    </source>
</evidence>
<dbReference type="InterPro" id="IPR042467">
    <property type="entry name" value="Peptidase_C65_otubain_sub2"/>
</dbReference>
<reference evidence="8" key="1">
    <citation type="submission" date="2020-05" db="EMBL/GenBank/DDBJ databases">
        <title>Phylogenomic resolution of chytrid fungi.</title>
        <authorList>
            <person name="Stajich J.E."/>
            <person name="Amses K."/>
            <person name="Simmons R."/>
            <person name="Seto K."/>
            <person name="Myers J."/>
            <person name="Bonds A."/>
            <person name="Quandt C.A."/>
            <person name="Barry K."/>
            <person name="Liu P."/>
            <person name="Grigoriev I."/>
            <person name="Longcore J.E."/>
            <person name="James T.Y."/>
        </authorList>
    </citation>
    <scope>NUCLEOTIDE SEQUENCE</scope>
    <source>
        <strain evidence="8">JEL0318</strain>
    </source>
</reference>
<evidence type="ECO:0000256" key="3">
    <source>
        <dbReference type="ARBA" id="ARBA00022670"/>
    </source>
</evidence>
<dbReference type="SUPFAM" id="SSF54001">
    <property type="entry name" value="Cysteine proteinases"/>
    <property type="match status" value="1"/>
</dbReference>
<protein>
    <recommendedName>
        <fullName evidence="2">ubiquitinyl hydrolase 1</fullName>
        <ecNumber evidence="2">3.4.19.12</ecNumber>
    </recommendedName>
</protein>
<dbReference type="GO" id="GO:0006508">
    <property type="term" value="P:proteolysis"/>
    <property type="evidence" value="ECO:0007669"/>
    <property type="project" value="UniProtKB-KW"/>
</dbReference>
<dbReference type="PANTHER" id="PTHR12931:SF15">
    <property type="entry name" value="UBIQUITIN THIOESTERASE OTUBAIN-LIKE"/>
    <property type="match status" value="1"/>
</dbReference>
<dbReference type="EMBL" id="JADGJD010000071">
    <property type="protein sequence ID" value="KAJ3055585.1"/>
    <property type="molecule type" value="Genomic_DNA"/>
</dbReference>
<dbReference type="GO" id="GO:0043130">
    <property type="term" value="F:ubiquitin binding"/>
    <property type="evidence" value="ECO:0007669"/>
    <property type="project" value="TreeGrafter"/>
</dbReference>
<dbReference type="PANTHER" id="PTHR12931">
    <property type="entry name" value="UBIQUITIN THIOLESTERASE PROTEIN OTUB"/>
    <property type="match status" value="1"/>
</dbReference>
<proteinExistence type="predicted"/>
<evidence type="ECO:0000256" key="1">
    <source>
        <dbReference type="ARBA" id="ARBA00000707"/>
    </source>
</evidence>
<name>A0AAD5SHK5_9FUNG</name>
<dbReference type="InterPro" id="IPR042468">
    <property type="entry name" value="Peptidase_C65_otubain_sub1"/>
</dbReference>
<comment type="catalytic activity">
    <reaction evidence="1">
        <text>Thiol-dependent hydrolysis of ester, thioester, amide, peptide and isopeptide bonds formed by the C-terminal Gly of ubiquitin (a 76-residue protein attached to proteins as an intracellular targeting signal).</text>
        <dbReference type="EC" id="3.4.19.12"/>
    </reaction>
</comment>
<gene>
    <name evidence="8" type="ORF">HK097_010009</name>
</gene>